<evidence type="ECO:0000313" key="12">
    <source>
        <dbReference type="Proteomes" id="UP000316801"/>
    </source>
</evidence>
<gene>
    <name evidence="11" type="ORF">FNA46_04470</name>
</gene>
<dbReference type="SUPFAM" id="SSF161098">
    <property type="entry name" value="MetI-like"/>
    <property type="match status" value="1"/>
</dbReference>
<keyword evidence="7 9" id="KW-1133">Transmembrane helix</keyword>
<name>A0A549TFQ6_9HYPH</name>
<keyword evidence="4 9" id="KW-0812">Transmembrane</keyword>
<evidence type="ECO:0000256" key="3">
    <source>
        <dbReference type="ARBA" id="ARBA00022475"/>
    </source>
</evidence>
<evidence type="ECO:0000256" key="8">
    <source>
        <dbReference type="ARBA" id="ARBA00023136"/>
    </source>
</evidence>
<keyword evidence="5" id="KW-0571">Peptide transport</keyword>
<evidence type="ECO:0000259" key="10">
    <source>
        <dbReference type="PROSITE" id="PS50928"/>
    </source>
</evidence>
<dbReference type="EMBL" id="VJMG01000010">
    <property type="protein sequence ID" value="TRL41351.1"/>
    <property type="molecule type" value="Genomic_DNA"/>
</dbReference>
<organism evidence="11 12">
    <name type="scientific">Rhizobium straminoryzae</name>
    <dbReference type="NCBI Taxonomy" id="1387186"/>
    <lineage>
        <taxon>Bacteria</taxon>
        <taxon>Pseudomonadati</taxon>
        <taxon>Pseudomonadota</taxon>
        <taxon>Alphaproteobacteria</taxon>
        <taxon>Hyphomicrobiales</taxon>
        <taxon>Rhizobiaceae</taxon>
        <taxon>Rhizobium/Agrobacterium group</taxon>
        <taxon>Rhizobium</taxon>
    </lineage>
</organism>
<reference evidence="11 12" key="1">
    <citation type="submission" date="2019-07" db="EMBL/GenBank/DDBJ databases">
        <title>Ln-dependent methylotrophs.</title>
        <authorList>
            <person name="Tani A."/>
        </authorList>
    </citation>
    <scope>NUCLEOTIDE SEQUENCE [LARGE SCALE GENOMIC DNA]</scope>
    <source>
        <strain evidence="11 12">SM12</strain>
    </source>
</reference>
<dbReference type="Gene3D" id="1.10.3720.10">
    <property type="entry name" value="MetI-like"/>
    <property type="match status" value="1"/>
</dbReference>
<evidence type="ECO:0000256" key="4">
    <source>
        <dbReference type="ARBA" id="ARBA00022692"/>
    </source>
</evidence>
<dbReference type="GO" id="GO:0015833">
    <property type="term" value="P:peptide transport"/>
    <property type="evidence" value="ECO:0007669"/>
    <property type="project" value="UniProtKB-KW"/>
</dbReference>
<dbReference type="PANTHER" id="PTHR43386:SF1">
    <property type="entry name" value="D,D-DIPEPTIDE TRANSPORT SYSTEM PERMEASE PROTEIN DDPC-RELATED"/>
    <property type="match status" value="1"/>
</dbReference>
<dbReference type="GO" id="GO:0005886">
    <property type="term" value="C:plasma membrane"/>
    <property type="evidence" value="ECO:0007669"/>
    <property type="project" value="UniProtKB-SubCell"/>
</dbReference>
<evidence type="ECO:0000256" key="1">
    <source>
        <dbReference type="ARBA" id="ARBA00004651"/>
    </source>
</evidence>
<evidence type="ECO:0000256" key="5">
    <source>
        <dbReference type="ARBA" id="ARBA00022856"/>
    </source>
</evidence>
<keyword evidence="2 9" id="KW-0813">Transport</keyword>
<dbReference type="InterPro" id="IPR050366">
    <property type="entry name" value="BP-dependent_transpt_permease"/>
</dbReference>
<evidence type="ECO:0000256" key="9">
    <source>
        <dbReference type="RuleBase" id="RU363032"/>
    </source>
</evidence>
<evidence type="ECO:0000256" key="2">
    <source>
        <dbReference type="ARBA" id="ARBA00022448"/>
    </source>
</evidence>
<dbReference type="AlphaFoldDB" id="A0A549TFQ6"/>
<comment type="subcellular location">
    <subcellularLocation>
        <location evidence="1 9">Cell membrane</location>
        <topology evidence="1 9">Multi-pass membrane protein</topology>
    </subcellularLocation>
</comment>
<proteinExistence type="inferred from homology"/>
<evidence type="ECO:0000256" key="6">
    <source>
        <dbReference type="ARBA" id="ARBA00022927"/>
    </source>
</evidence>
<feature type="transmembrane region" description="Helical" evidence="9">
    <location>
        <begin position="131"/>
        <end position="157"/>
    </location>
</feature>
<dbReference type="Proteomes" id="UP000316801">
    <property type="component" value="Unassembled WGS sequence"/>
</dbReference>
<keyword evidence="12" id="KW-1185">Reference proteome</keyword>
<feature type="domain" description="ABC transmembrane type-1" evidence="10">
    <location>
        <begin position="87"/>
        <end position="277"/>
    </location>
</feature>
<comment type="caution">
    <text evidence="11">The sequence shown here is derived from an EMBL/GenBank/DDBJ whole genome shotgun (WGS) entry which is preliminary data.</text>
</comment>
<feature type="transmembrane region" description="Helical" evidence="9">
    <location>
        <begin position="256"/>
        <end position="276"/>
    </location>
</feature>
<evidence type="ECO:0000313" key="11">
    <source>
        <dbReference type="EMBL" id="TRL41351.1"/>
    </source>
</evidence>
<feature type="transmembrane region" description="Helical" evidence="9">
    <location>
        <begin position="20"/>
        <end position="42"/>
    </location>
</feature>
<sequence length="292" mass="31948">MNYRRREFRRAWRSMVAAKWPLLALLILVCVIFAALFGPQIAPLDPNRQNIMLRLAGPLTEGRGKTLFLLGTDGLGRDVFSRLLYGARVSLLVGISAILVGGTIGVVAGLVSGYFGGWIDDVIMRLGDIQLAFPFILFAIMFLVILGPGLANIILVLGVGQWVTYARIVRAQTLSLREKEYVEAARALGDSTVSVIFRTILPNIMAPLTVIASFNVASVILSEASLSFLGLGVPPSVPTWGSMLAESRDQLLANKWWLAFYPGIAIVMTVLSFNILGDWLRDFLDPRLKTLG</sequence>
<dbReference type="Pfam" id="PF00528">
    <property type="entry name" value="BPD_transp_1"/>
    <property type="match status" value="1"/>
</dbReference>
<comment type="similarity">
    <text evidence="9">Belongs to the binding-protein-dependent transport system permease family.</text>
</comment>
<dbReference type="PANTHER" id="PTHR43386">
    <property type="entry name" value="OLIGOPEPTIDE TRANSPORT SYSTEM PERMEASE PROTEIN APPC"/>
    <property type="match status" value="1"/>
</dbReference>
<evidence type="ECO:0000256" key="7">
    <source>
        <dbReference type="ARBA" id="ARBA00022989"/>
    </source>
</evidence>
<dbReference type="InterPro" id="IPR025966">
    <property type="entry name" value="OppC_N"/>
</dbReference>
<dbReference type="InterPro" id="IPR035906">
    <property type="entry name" value="MetI-like_sf"/>
</dbReference>
<dbReference type="PROSITE" id="PS50928">
    <property type="entry name" value="ABC_TM1"/>
    <property type="match status" value="1"/>
</dbReference>
<keyword evidence="8 9" id="KW-0472">Membrane</keyword>
<dbReference type="CDD" id="cd06261">
    <property type="entry name" value="TM_PBP2"/>
    <property type="match status" value="1"/>
</dbReference>
<protein>
    <submittedName>
        <fullName evidence="11">ABC transporter permease</fullName>
    </submittedName>
</protein>
<accession>A0A549TFQ6</accession>
<keyword evidence="3" id="KW-1003">Cell membrane</keyword>
<dbReference type="GO" id="GO:0055085">
    <property type="term" value="P:transmembrane transport"/>
    <property type="evidence" value="ECO:0007669"/>
    <property type="project" value="InterPro"/>
</dbReference>
<dbReference type="InterPro" id="IPR000515">
    <property type="entry name" value="MetI-like"/>
</dbReference>
<dbReference type="Pfam" id="PF12911">
    <property type="entry name" value="OppC_N"/>
    <property type="match status" value="1"/>
</dbReference>
<feature type="transmembrane region" description="Helical" evidence="9">
    <location>
        <begin position="200"/>
        <end position="221"/>
    </location>
</feature>
<feature type="transmembrane region" description="Helical" evidence="9">
    <location>
        <begin position="91"/>
        <end position="119"/>
    </location>
</feature>
<keyword evidence="6" id="KW-0653">Protein transport</keyword>
<dbReference type="GO" id="GO:0015031">
    <property type="term" value="P:protein transport"/>
    <property type="evidence" value="ECO:0007669"/>
    <property type="project" value="UniProtKB-KW"/>
</dbReference>